<evidence type="ECO:0000313" key="2">
    <source>
        <dbReference type="EMBL" id="MBB3945305.1"/>
    </source>
</evidence>
<comment type="caution">
    <text evidence="2">The sequence shown here is derived from an EMBL/GenBank/DDBJ whole genome shotgun (WGS) entry which is preliminary data.</text>
</comment>
<gene>
    <name evidence="2" type="ORF">GGQ73_001238</name>
</gene>
<dbReference type="Pfam" id="PF17939">
    <property type="entry name" value="TetR_C_30"/>
    <property type="match status" value="1"/>
</dbReference>
<name>A0A7W6G134_9HYPH</name>
<dbReference type="SUPFAM" id="SSF48498">
    <property type="entry name" value="Tetracyclin repressor-like, C-terminal domain"/>
    <property type="match status" value="1"/>
</dbReference>
<dbReference type="EMBL" id="JACIDV010000003">
    <property type="protein sequence ID" value="MBB3945305.1"/>
    <property type="molecule type" value="Genomic_DNA"/>
</dbReference>
<organism evidence="2 3">
    <name type="scientific">Rhizobium skierniewicense</name>
    <dbReference type="NCBI Taxonomy" id="984260"/>
    <lineage>
        <taxon>Bacteria</taxon>
        <taxon>Pseudomonadati</taxon>
        <taxon>Pseudomonadota</taxon>
        <taxon>Alphaproteobacteria</taxon>
        <taxon>Hyphomicrobiales</taxon>
        <taxon>Rhizobiaceae</taxon>
        <taxon>Rhizobium/Agrobacterium group</taxon>
        <taxon>Rhizobium</taxon>
    </lineage>
</organism>
<sequence>MTNVAKAAGIDTALMRYYFGDKKNLFEAVFRRRGPFLNELRREAFEAYEAEVGEAMTLEGVIDAFIRPGLQLSITDDGWRNYDAVVGFVNSSGGELRRLMSEVFDDTSQMLLRYMRRVLPDASEEEIYWSYHFLSGSLTFSLSQTGRIDVISNGLVSSRDLGAILDRLPILFGAGIRAMCAQPQSAPKGPQT</sequence>
<accession>A0A7W6G134</accession>
<dbReference type="SUPFAM" id="SSF46689">
    <property type="entry name" value="Homeodomain-like"/>
    <property type="match status" value="1"/>
</dbReference>
<dbReference type="Gene3D" id="1.10.357.10">
    <property type="entry name" value="Tetracycline Repressor, domain 2"/>
    <property type="match status" value="1"/>
</dbReference>
<dbReference type="Proteomes" id="UP000565286">
    <property type="component" value="Unassembled WGS sequence"/>
</dbReference>
<dbReference type="AlphaFoldDB" id="A0A7W6G134"/>
<keyword evidence="3" id="KW-1185">Reference proteome</keyword>
<reference evidence="2 3" key="1">
    <citation type="submission" date="2020-08" db="EMBL/GenBank/DDBJ databases">
        <title>Genomic Encyclopedia of Type Strains, Phase IV (KMG-IV): sequencing the most valuable type-strain genomes for metagenomic binning, comparative biology and taxonomic classification.</title>
        <authorList>
            <person name="Goeker M."/>
        </authorList>
    </citation>
    <scope>NUCLEOTIDE SEQUENCE [LARGE SCALE GENOMIC DNA]</scope>
    <source>
        <strain evidence="2 3">DSM 26438</strain>
    </source>
</reference>
<protein>
    <submittedName>
        <fullName evidence="2">AcrR family transcriptional regulator</fullName>
    </submittedName>
</protein>
<feature type="domain" description="PsrA tetracyclin repressor-like C-terminal" evidence="1">
    <location>
        <begin position="63"/>
        <end position="170"/>
    </location>
</feature>
<evidence type="ECO:0000259" key="1">
    <source>
        <dbReference type="Pfam" id="PF17939"/>
    </source>
</evidence>
<dbReference type="InterPro" id="IPR009057">
    <property type="entry name" value="Homeodomain-like_sf"/>
</dbReference>
<dbReference type="InterPro" id="IPR036271">
    <property type="entry name" value="Tet_transcr_reg_TetR-rel_C_sf"/>
</dbReference>
<evidence type="ECO:0000313" key="3">
    <source>
        <dbReference type="Proteomes" id="UP000565286"/>
    </source>
</evidence>
<dbReference type="InterPro" id="IPR041586">
    <property type="entry name" value="PsrA_TetR_C"/>
</dbReference>
<proteinExistence type="predicted"/>